<evidence type="ECO:0000313" key="3">
    <source>
        <dbReference type="Proteomes" id="UP000199550"/>
    </source>
</evidence>
<feature type="chain" id="PRO_5011693509" description="DUF3558 domain-containing protein" evidence="1">
    <location>
        <begin position="27"/>
        <end position="168"/>
    </location>
</feature>
<accession>A0A1I4JU29</accession>
<reference evidence="2 3" key="1">
    <citation type="submission" date="2016-10" db="EMBL/GenBank/DDBJ databases">
        <authorList>
            <person name="de Groot N.N."/>
        </authorList>
    </citation>
    <scope>NUCLEOTIDE SEQUENCE [LARGE SCALE GENOMIC DNA]</scope>
    <source>
        <strain evidence="2 3">DSM 16199</strain>
    </source>
</reference>
<protein>
    <recommendedName>
        <fullName evidence="4">DUF3558 domain-containing protein</fullName>
    </recommendedName>
</protein>
<sequence length="168" mass="18603">MTLGFSKITAAIWLAGLLSIAAPAIAESESKLIPEGDLRTLVPFGNDDILKLAECEKKSYPTCTYVWGIFDSDDETRIKMGGRPDGEKLLTVFAQARRIEDFERVVSVTPDAQPVEDVGIIAIWSANRRQLSLMTEDFLVIHVNVDARSIDDPKSSALQIADYLMDQE</sequence>
<name>A0A1I4JU29_9RHOB</name>
<evidence type="ECO:0008006" key="4">
    <source>
        <dbReference type="Google" id="ProtNLM"/>
    </source>
</evidence>
<evidence type="ECO:0000313" key="2">
    <source>
        <dbReference type="EMBL" id="SFL69727.1"/>
    </source>
</evidence>
<dbReference type="Proteomes" id="UP000199550">
    <property type="component" value="Unassembled WGS sequence"/>
</dbReference>
<feature type="signal peptide" evidence="1">
    <location>
        <begin position="1"/>
        <end position="26"/>
    </location>
</feature>
<dbReference type="STRING" id="195913.SAMN04488004_1455"/>
<organism evidence="2 3">
    <name type="scientific">Loktanella salsilacus</name>
    <dbReference type="NCBI Taxonomy" id="195913"/>
    <lineage>
        <taxon>Bacteria</taxon>
        <taxon>Pseudomonadati</taxon>
        <taxon>Pseudomonadota</taxon>
        <taxon>Alphaproteobacteria</taxon>
        <taxon>Rhodobacterales</taxon>
        <taxon>Roseobacteraceae</taxon>
        <taxon>Loktanella</taxon>
    </lineage>
</organism>
<proteinExistence type="predicted"/>
<dbReference type="EMBL" id="FOTF01000045">
    <property type="protein sequence ID" value="SFL69727.1"/>
    <property type="molecule type" value="Genomic_DNA"/>
</dbReference>
<dbReference type="RefSeq" id="WP_090192030.1">
    <property type="nucleotide sequence ID" value="NZ_FOTF01000045.1"/>
</dbReference>
<dbReference type="AlphaFoldDB" id="A0A1I4JU29"/>
<gene>
    <name evidence="2" type="ORF">SAMN04488004_1455</name>
</gene>
<keyword evidence="1" id="KW-0732">Signal</keyword>
<keyword evidence="3" id="KW-1185">Reference proteome</keyword>
<dbReference type="OrthoDB" id="8902873at2"/>
<evidence type="ECO:0000256" key="1">
    <source>
        <dbReference type="SAM" id="SignalP"/>
    </source>
</evidence>